<dbReference type="OrthoDB" id="2626226at2"/>
<name>A0A089LJ55_PAEBO</name>
<proteinExistence type="predicted"/>
<evidence type="ECO:0000313" key="2">
    <source>
        <dbReference type="EMBL" id="AIQ59198.1"/>
    </source>
</evidence>
<dbReference type="Gene3D" id="3.30.1490.480">
    <property type="entry name" value="Endolytic murein transglycosylase"/>
    <property type="match status" value="1"/>
</dbReference>
<protein>
    <recommendedName>
        <fullName evidence="4">Aminodeoxychorismate lyase</fullName>
    </recommendedName>
</protein>
<dbReference type="AlphaFoldDB" id="A0A089LJ55"/>
<dbReference type="HOGENOM" id="CLU_113290_0_0_9"/>
<dbReference type="Proteomes" id="UP000029518">
    <property type="component" value="Chromosome"/>
</dbReference>
<dbReference type="EMBL" id="CP009285">
    <property type="protein sequence ID" value="AIQ59198.1"/>
    <property type="molecule type" value="Genomic_DNA"/>
</dbReference>
<dbReference type="KEGG" id="pbd:PBOR_21335"/>
<dbReference type="RefSeq" id="WP_042214843.1">
    <property type="nucleotide sequence ID" value="NZ_CP009285.1"/>
</dbReference>
<evidence type="ECO:0000256" key="1">
    <source>
        <dbReference type="SAM" id="MobiDB-lite"/>
    </source>
</evidence>
<accession>A0A089LJ55</accession>
<keyword evidence="3" id="KW-1185">Reference proteome</keyword>
<evidence type="ECO:0008006" key="4">
    <source>
        <dbReference type="Google" id="ProtNLM"/>
    </source>
</evidence>
<feature type="region of interest" description="Disordered" evidence="1">
    <location>
        <begin position="56"/>
        <end position="130"/>
    </location>
</feature>
<organism evidence="2 3">
    <name type="scientific">Paenibacillus borealis</name>
    <dbReference type="NCBI Taxonomy" id="160799"/>
    <lineage>
        <taxon>Bacteria</taxon>
        <taxon>Bacillati</taxon>
        <taxon>Bacillota</taxon>
        <taxon>Bacilli</taxon>
        <taxon>Bacillales</taxon>
        <taxon>Paenibacillaceae</taxon>
        <taxon>Paenibacillus</taxon>
    </lineage>
</organism>
<gene>
    <name evidence="2" type="ORF">PBOR_21335</name>
</gene>
<sequence>MIRNRFFMFGLGVGLIAGALLLQLMISGGAAPLTKEQLIKEAARLNLTVVDNAQAADEGTVNTEEDTQEGTPQGTPESSPAPAEQAATASPAPAATPKAAVEPSAAAAPGKPSAPVQPESGAADSGAVAPASPEAPAVAVNGDISVRIPTGITLAQTADVLAGAGVIQDKAEFLKTANSRKVNKIIQYGSYSFAKGESMDSIIDKLITVKK</sequence>
<evidence type="ECO:0000313" key="3">
    <source>
        <dbReference type="Proteomes" id="UP000029518"/>
    </source>
</evidence>
<feature type="compositionally biased region" description="Low complexity" evidence="1">
    <location>
        <begin position="75"/>
        <end position="114"/>
    </location>
</feature>
<reference evidence="2" key="1">
    <citation type="submission" date="2014-08" db="EMBL/GenBank/DDBJ databases">
        <title>Comparative genomics of the Paenibacillus odorifer group.</title>
        <authorList>
            <person name="den Bakker H.C."/>
            <person name="Tsai Y.-C.Y.-C."/>
            <person name="Martin N."/>
            <person name="Korlach J."/>
            <person name="Wiedmann M."/>
        </authorList>
    </citation>
    <scope>NUCLEOTIDE SEQUENCE [LARGE SCALE GENOMIC DNA]</scope>
    <source>
        <strain evidence="2">DSM 13188</strain>
    </source>
</reference>